<proteinExistence type="predicted"/>
<feature type="region of interest" description="Disordered" evidence="6">
    <location>
        <begin position="99"/>
        <end position="122"/>
    </location>
</feature>
<feature type="compositionally biased region" description="Basic and acidic residues" evidence="6">
    <location>
        <begin position="101"/>
        <end position="122"/>
    </location>
</feature>
<keyword evidence="2 7" id="KW-0812">Transmembrane</keyword>
<accession>A0A097AQJ3</accession>
<dbReference type="RefSeq" id="WP_049684906.1">
    <property type="nucleotide sequence ID" value="NZ_CP009170.1"/>
</dbReference>
<dbReference type="HOGENOM" id="CLU_142842_3_0_9"/>
<dbReference type="KEGG" id="tki:TKV_c09250"/>
<keyword evidence="10" id="KW-1185">Reference proteome</keyword>
<organism evidence="9 10">
    <name type="scientific">Thermoanaerobacter kivui</name>
    <name type="common">Acetogenium kivui</name>
    <dbReference type="NCBI Taxonomy" id="2325"/>
    <lineage>
        <taxon>Bacteria</taxon>
        <taxon>Bacillati</taxon>
        <taxon>Bacillota</taxon>
        <taxon>Clostridia</taxon>
        <taxon>Thermoanaerobacterales</taxon>
        <taxon>Thermoanaerobacteraceae</taxon>
        <taxon>Thermoanaerobacter</taxon>
    </lineage>
</organism>
<gene>
    <name evidence="9" type="ORF">TKV_c09250</name>
</gene>
<sequence length="122" mass="13690">MKGQYYNILALIFAILVAIFAISNAGPVDISFLYWHYSISQALVILLSAAIGAIIVGIIGVFGQIRYSVTIKGLNNRIKELEKEKEELNQKVMELQSCKLTENKNEEMAKHDKEEKSTQQAT</sequence>
<keyword evidence="4 7" id="KW-0472">Membrane</keyword>
<dbReference type="InterPro" id="IPR010445">
    <property type="entry name" value="LapA_dom"/>
</dbReference>
<evidence type="ECO:0000256" key="3">
    <source>
        <dbReference type="ARBA" id="ARBA00022989"/>
    </source>
</evidence>
<name>A0A097AQJ3_THEKI</name>
<dbReference type="eggNOG" id="COG5416">
    <property type="taxonomic scope" value="Bacteria"/>
</dbReference>
<evidence type="ECO:0000313" key="10">
    <source>
        <dbReference type="Proteomes" id="UP000029669"/>
    </source>
</evidence>
<feature type="coiled-coil region" evidence="5">
    <location>
        <begin position="64"/>
        <end position="98"/>
    </location>
</feature>
<evidence type="ECO:0000256" key="1">
    <source>
        <dbReference type="ARBA" id="ARBA00022475"/>
    </source>
</evidence>
<dbReference type="Pfam" id="PF06305">
    <property type="entry name" value="LapA_dom"/>
    <property type="match status" value="1"/>
</dbReference>
<dbReference type="STRING" id="2325.TKV_c09250"/>
<evidence type="ECO:0000313" key="9">
    <source>
        <dbReference type="EMBL" id="AIS52104.1"/>
    </source>
</evidence>
<evidence type="ECO:0000256" key="5">
    <source>
        <dbReference type="SAM" id="Coils"/>
    </source>
</evidence>
<feature type="transmembrane region" description="Helical" evidence="7">
    <location>
        <begin position="41"/>
        <end position="62"/>
    </location>
</feature>
<keyword evidence="3 7" id="KW-1133">Transmembrane helix</keyword>
<evidence type="ECO:0000256" key="2">
    <source>
        <dbReference type="ARBA" id="ARBA00022692"/>
    </source>
</evidence>
<keyword evidence="5" id="KW-0175">Coiled coil</keyword>
<protein>
    <recommendedName>
        <fullName evidence="8">Lipopolysaccharide assembly protein A domain-containing protein</fullName>
    </recommendedName>
</protein>
<evidence type="ECO:0000256" key="6">
    <source>
        <dbReference type="SAM" id="MobiDB-lite"/>
    </source>
</evidence>
<feature type="domain" description="Lipopolysaccharide assembly protein A" evidence="8">
    <location>
        <begin position="24"/>
        <end position="86"/>
    </location>
</feature>
<dbReference type="GO" id="GO:0005886">
    <property type="term" value="C:plasma membrane"/>
    <property type="evidence" value="ECO:0007669"/>
    <property type="project" value="InterPro"/>
</dbReference>
<dbReference type="AlphaFoldDB" id="A0A097AQJ3"/>
<dbReference type="PANTHER" id="PTHR41335">
    <property type="entry name" value="MEMBRANE PROTEIN-RELATED"/>
    <property type="match status" value="1"/>
</dbReference>
<evidence type="ECO:0000259" key="8">
    <source>
        <dbReference type="Pfam" id="PF06305"/>
    </source>
</evidence>
<evidence type="ECO:0000256" key="4">
    <source>
        <dbReference type="ARBA" id="ARBA00023136"/>
    </source>
</evidence>
<evidence type="ECO:0000256" key="7">
    <source>
        <dbReference type="SAM" id="Phobius"/>
    </source>
</evidence>
<dbReference type="PANTHER" id="PTHR41335:SF1">
    <property type="entry name" value="MEMBRANE PROTEIN"/>
    <property type="match status" value="1"/>
</dbReference>
<dbReference type="EMBL" id="CP009170">
    <property type="protein sequence ID" value="AIS52104.1"/>
    <property type="molecule type" value="Genomic_DNA"/>
</dbReference>
<dbReference type="Proteomes" id="UP000029669">
    <property type="component" value="Chromosome"/>
</dbReference>
<keyword evidence="1" id="KW-1003">Cell membrane</keyword>
<reference evidence="10" key="1">
    <citation type="journal article" date="2015" name="Genome Announc.">
        <title>Whole-Genome Sequences of 80 Environmental and Clinical Isolates of Burkholderia pseudomallei.</title>
        <authorList>
            <person name="Johnson S.L."/>
            <person name="Baker A.L."/>
            <person name="Chain P.S."/>
            <person name="Currie B.J."/>
            <person name="Daligault H.E."/>
            <person name="Davenport K.W."/>
            <person name="Davis C.B."/>
            <person name="Inglis T.J."/>
            <person name="Kaestli M."/>
            <person name="Koren S."/>
            <person name="Mayo M."/>
            <person name="Merritt A.J."/>
            <person name="Price E.P."/>
            <person name="Sarovich D.S."/>
            <person name="Warner J."/>
            <person name="Rosovitz M.J."/>
        </authorList>
    </citation>
    <scope>NUCLEOTIDE SEQUENCE [LARGE SCALE GENOMIC DNA]</scope>
    <source>
        <strain evidence="10">DSM 2030</strain>
    </source>
</reference>